<evidence type="ECO:0000256" key="2">
    <source>
        <dbReference type="ARBA" id="ARBA00023157"/>
    </source>
</evidence>
<dbReference type="InterPro" id="IPR001333">
    <property type="entry name" value="Peptidase_M32_Taq"/>
</dbReference>
<organism evidence="4 5">
    <name type="scientific">Evansella vedderi</name>
    <dbReference type="NCBI Taxonomy" id="38282"/>
    <lineage>
        <taxon>Bacteria</taxon>
        <taxon>Bacillati</taxon>
        <taxon>Bacillota</taxon>
        <taxon>Bacilli</taxon>
        <taxon>Bacillales</taxon>
        <taxon>Bacillaceae</taxon>
        <taxon>Evansella</taxon>
    </lineage>
</organism>
<dbReference type="GO" id="GO:0008241">
    <property type="term" value="F:peptidyl-dipeptidase activity"/>
    <property type="evidence" value="ECO:0007669"/>
    <property type="project" value="UniProtKB-EC"/>
</dbReference>
<evidence type="ECO:0000256" key="3">
    <source>
        <dbReference type="ARBA" id="ARBA00023180"/>
    </source>
</evidence>
<comment type="caution">
    <text evidence="4">The sequence shown here is derived from an EMBL/GenBank/DDBJ whole genome shotgun (WGS) entry which is preliminary data.</text>
</comment>
<evidence type="ECO:0000256" key="1">
    <source>
        <dbReference type="ARBA" id="ARBA00022729"/>
    </source>
</evidence>
<dbReference type="Gene3D" id="1.10.1370.30">
    <property type="match status" value="1"/>
</dbReference>
<dbReference type="Proteomes" id="UP001230005">
    <property type="component" value="Unassembled WGS sequence"/>
</dbReference>
<dbReference type="GO" id="GO:0004180">
    <property type="term" value="F:carboxypeptidase activity"/>
    <property type="evidence" value="ECO:0007669"/>
    <property type="project" value="UniProtKB-KW"/>
</dbReference>
<sequence length="524" mass="61434">MSLEQFLQEQNRKLEELHTTYSNASWKAATTGEAEWTKKTAEAGIAYKKYFSNSKLFQKVKDYIDEDKGTTLQKRQLELLYSTMVENQLPEELLSEMVTLSTELNSIFNTFRATLNGKQISENDIRQILVGSTDLQEREAAWHASKQIGQEVVDKLITLVNKRNEAAQTLGYENHHQMAFELQELDRDFIFDTFKQLKELSEEPFRAIKQELDEELGGEFGLETSELRPWHYSDPFFQEAPKVKGLDLDTYYKGKDIEQITIDTFKAMGLDIKHLVENSDLYPRDKKNQHAFMSNLDRSGDIRVLCNINESSYWMETMLHEFGHAIYDDSVDPELPFSLRKYAHILSTEAIAMYYGRMGKNPVWLTKFLGLDESTVQELTPKLEKALQRQMLIAGRWIMTFVFFERELYENPDQDLNKLWWKIVEDVQFVHPPENQNYPHWAAKIHFCIAPVYYQNYLLGELTASQLDQYMKKHVSEETYTPEIGAFLNKEYFFHGASYHWNDKIEKVTGEKLNPEHFVNQFVK</sequence>
<keyword evidence="1" id="KW-0732">Signal</keyword>
<proteinExistence type="predicted"/>
<evidence type="ECO:0000313" key="4">
    <source>
        <dbReference type="EMBL" id="MDQ0255145.1"/>
    </source>
</evidence>
<dbReference type="Pfam" id="PF01401">
    <property type="entry name" value="Peptidase_M2"/>
    <property type="match status" value="1"/>
</dbReference>
<reference evidence="4 5" key="1">
    <citation type="submission" date="2023-07" db="EMBL/GenBank/DDBJ databases">
        <title>Genomic Encyclopedia of Type Strains, Phase IV (KMG-IV): sequencing the most valuable type-strain genomes for metagenomic binning, comparative biology and taxonomic classification.</title>
        <authorList>
            <person name="Goeker M."/>
        </authorList>
    </citation>
    <scope>NUCLEOTIDE SEQUENCE [LARGE SCALE GENOMIC DNA]</scope>
    <source>
        <strain evidence="4 5">DSM 9768</strain>
    </source>
</reference>
<keyword evidence="5" id="KW-1185">Reference proteome</keyword>
<dbReference type="InterPro" id="IPR001548">
    <property type="entry name" value="Peptidase_M2"/>
</dbReference>
<dbReference type="RefSeq" id="WP_307326085.1">
    <property type="nucleotide sequence ID" value="NZ_JAUSUG010000009.1"/>
</dbReference>
<keyword evidence="2" id="KW-1015">Disulfide bond</keyword>
<dbReference type="EC" id="3.4.15.1" evidence="4"/>
<dbReference type="EMBL" id="JAUSUG010000009">
    <property type="protein sequence ID" value="MDQ0255145.1"/>
    <property type="molecule type" value="Genomic_DNA"/>
</dbReference>
<dbReference type="PANTHER" id="PTHR34217">
    <property type="entry name" value="METAL-DEPENDENT CARBOXYPEPTIDASE"/>
    <property type="match status" value="1"/>
</dbReference>
<name>A0ABT9ZYE2_9BACI</name>
<dbReference type="SUPFAM" id="SSF55486">
    <property type="entry name" value="Metalloproteases ('zincins'), catalytic domain"/>
    <property type="match status" value="1"/>
</dbReference>
<keyword evidence="4" id="KW-0121">Carboxypeptidase</keyword>
<dbReference type="PANTHER" id="PTHR34217:SF1">
    <property type="entry name" value="CARBOXYPEPTIDASE 1"/>
    <property type="match status" value="1"/>
</dbReference>
<keyword evidence="4" id="KW-0378">Hydrolase</keyword>
<accession>A0ABT9ZYE2</accession>
<gene>
    <name evidence="4" type="ORF">J2S74_002527</name>
</gene>
<protein>
    <submittedName>
        <fullName evidence="4">Peptidyl-dipeptidase A</fullName>
        <ecNumber evidence="4">3.4.15.1</ecNumber>
    </submittedName>
</protein>
<evidence type="ECO:0000313" key="5">
    <source>
        <dbReference type="Proteomes" id="UP001230005"/>
    </source>
</evidence>
<keyword evidence="4" id="KW-0645">Protease</keyword>
<keyword evidence="3" id="KW-0325">Glycoprotein</keyword>